<evidence type="ECO:0000256" key="3">
    <source>
        <dbReference type="ARBA" id="ARBA00022741"/>
    </source>
</evidence>
<dbReference type="GO" id="GO:0005811">
    <property type="term" value="C:lipid droplet"/>
    <property type="evidence" value="ECO:0007669"/>
    <property type="project" value="TreeGrafter"/>
</dbReference>
<organism evidence="6">
    <name type="scientific">Graphocephala atropunctata</name>
    <dbReference type="NCBI Taxonomy" id="36148"/>
    <lineage>
        <taxon>Eukaryota</taxon>
        <taxon>Metazoa</taxon>
        <taxon>Ecdysozoa</taxon>
        <taxon>Arthropoda</taxon>
        <taxon>Hexapoda</taxon>
        <taxon>Insecta</taxon>
        <taxon>Pterygota</taxon>
        <taxon>Neoptera</taxon>
        <taxon>Paraneoptera</taxon>
        <taxon>Hemiptera</taxon>
        <taxon>Auchenorrhyncha</taxon>
        <taxon>Membracoidea</taxon>
        <taxon>Cicadellidae</taxon>
        <taxon>Cicadellinae</taxon>
        <taxon>Cicadellini</taxon>
        <taxon>Graphocephala</taxon>
    </lineage>
</organism>
<comment type="similarity">
    <text evidence="1">Belongs to the ATP-dependent AMP-binding enzyme family.</text>
</comment>
<evidence type="ECO:0000313" key="6">
    <source>
        <dbReference type="EMBL" id="JAT33159.1"/>
    </source>
</evidence>
<evidence type="ECO:0000256" key="4">
    <source>
        <dbReference type="ARBA" id="ARBA00022840"/>
    </source>
</evidence>
<name>A0A1B6MB94_9HEMI</name>
<feature type="compositionally biased region" description="Basic residues" evidence="5">
    <location>
        <begin position="151"/>
        <end position="165"/>
    </location>
</feature>
<feature type="region of interest" description="Disordered" evidence="5">
    <location>
        <begin position="144"/>
        <end position="169"/>
    </location>
</feature>
<reference evidence="6" key="1">
    <citation type="submission" date="2015-11" db="EMBL/GenBank/DDBJ databases">
        <title>De novo transcriptome assembly of four potential Pierce s Disease insect vectors from Arizona vineyards.</title>
        <authorList>
            <person name="Tassone E.E."/>
        </authorList>
    </citation>
    <scope>NUCLEOTIDE SEQUENCE</scope>
</reference>
<dbReference type="AlphaFoldDB" id="A0A1B6MB94"/>
<dbReference type="GO" id="GO:0005886">
    <property type="term" value="C:plasma membrane"/>
    <property type="evidence" value="ECO:0007669"/>
    <property type="project" value="TreeGrafter"/>
</dbReference>
<dbReference type="GO" id="GO:0030182">
    <property type="term" value="P:neuron differentiation"/>
    <property type="evidence" value="ECO:0007669"/>
    <property type="project" value="TreeGrafter"/>
</dbReference>
<evidence type="ECO:0000256" key="5">
    <source>
        <dbReference type="SAM" id="MobiDB-lite"/>
    </source>
</evidence>
<protein>
    <submittedName>
        <fullName evidence="6">Uncharacterized protein</fullName>
    </submittedName>
</protein>
<proteinExistence type="inferred from homology"/>
<dbReference type="PANTHER" id="PTHR43272:SF83">
    <property type="entry name" value="ACYL-COA SYNTHETASE LONG-CHAIN, ISOFORM J"/>
    <property type="match status" value="1"/>
</dbReference>
<dbReference type="InterPro" id="IPR042099">
    <property type="entry name" value="ANL_N_sf"/>
</dbReference>
<dbReference type="GO" id="GO:0035336">
    <property type="term" value="P:long-chain fatty-acyl-CoA metabolic process"/>
    <property type="evidence" value="ECO:0007669"/>
    <property type="project" value="TreeGrafter"/>
</dbReference>
<feature type="non-terminal residue" evidence="6">
    <location>
        <position position="1"/>
    </location>
</feature>
<dbReference type="Gene3D" id="3.40.50.12780">
    <property type="entry name" value="N-terminal domain of ligase-like"/>
    <property type="match status" value="1"/>
</dbReference>
<keyword evidence="2" id="KW-0436">Ligase</keyword>
<accession>A0A1B6MB94</accession>
<sequence>GRAGGPATVCEVRLVDWDEGNYRVSDKPFPRGEIVIGGANISPGYYKNPEKTKEDFFEEEGKRWFRTGDIGEIHEDGVLKIIDRKKDLVKLQAGEYVSLGKVEAERGDLPQSVRSDWWTGMRATTESLTNPFLVEKLSSEEQTSLLDTTRIPRRPKKTSSRKRARGGSGLATLERSMKMVF</sequence>
<dbReference type="GO" id="GO:0005783">
    <property type="term" value="C:endoplasmic reticulum"/>
    <property type="evidence" value="ECO:0007669"/>
    <property type="project" value="TreeGrafter"/>
</dbReference>
<evidence type="ECO:0000256" key="2">
    <source>
        <dbReference type="ARBA" id="ARBA00022598"/>
    </source>
</evidence>
<evidence type="ECO:0000256" key="1">
    <source>
        <dbReference type="ARBA" id="ARBA00006432"/>
    </source>
</evidence>
<dbReference type="GO" id="GO:0090433">
    <property type="term" value="F:palmitoyl-CoA ligase activity"/>
    <property type="evidence" value="ECO:0007669"/>
    <property type="project" value="TreeGrafter"/>
</dbReference>
<keyword evidence="4" id="KW-0067">ATP-binding</keyword>
<dbReference type="SUPFAM" id="SSF56801">
    <property type="entry name" value="Acetyl-CoA synthetase-like"/>
    <property type="match status" value="1"/>
</dbReference>
<dbReference type="GO" id="GO:0005524">
    <property type="term" value="F:ATP binding"/>
    <property type="evidence" value="ECO:0007669"/>
    <property type="project" value="UniProtKB-KW"/>
</dbReference>
<gene>
    <name evidence="6" type="ORF">g.25979</name>
</gene>
<dbReference type="EMBL" id="GEBQ01006818">
    <property type="protein sequence ID" value="JAT33159.1"/>
    <property type="molecule type" value="Transcribed_RNA"/>
</dbReference>
<keyword evidence="3" id="KW-0547">Nucleotide-binding</keyword>
<dbReference type="PANTHER" id="PTHR43272">
    <property type="entry name" value="LONG-CHAIN-FATTY-ACID--COA LIGASE"/>
    <property type="match status" value="1"/>
</dbReference>